<evidence type="ECO:0000313" key="1">
    <source>
        <dbReference type="EMBL" id="KAJ6257379.1"/>
    </source>
</evidence>
<name>A0AAD6NGH5_DREDA</name>
<dbReference type="Proteomes" id="UP001221413">
    <property type="component" value="Unassembled WGS sequence"/>
</dbReference>
<keyword evidence="2" id="KW-1185">Reference proteome</keyword>
<comment type="caution">
    <text evidence="1">The sequence shown here is derived from an EMBL/GenBank/DDBJ whole genome shotgun (WGS) entry which is preliminary data.</text>
</comment>
<sequence>MSWRAEKLFLRRDIELLLAASTACTRVGSEIVTGAVQRWRKEDDGRRQAGARVSGRRRESFRECQEAGVVGDGEEAGR</sequence>
<reference evidence="1" key="1">
    <citation type="submission" date="2023-01" db="EMBL/GenBank/DDBJ databases">
        <title>The chitinases involved in constricting ring structure development in the nematode-trapping fungus Drechslerella dactyloides.</title>
        <authorList>
            <person name="Wang R."/>
            <person name="Zhang L."/>
            <person name="Tang P."/>
            <person name="Li S."/>
            <person name="Liang L."/>
        </authorList>
    </citation>
    <scope>NUCLEOTIDE SEQUENCE</scope>
    <source>
        <strain evidence="1">YMF1.00031</strain>
    </source>
</reference>
<gene>
    <name evidence="1" type="ORF">Dda_8268</name>
</gene>
<dbReference type="AlphaFoldDB" id="A0AAD6NGH5"/>
<evidence type="ECO:0000313" key="2">
    <source>
        <dbReference type="Proteomes" id="UP001221413"/>
    </source>
</evidence>
<accession>A0AAD6NGH5</accession>
<dbReference type="EMBL" id="JAQGDS010000011">
    <property type="protein sequence ID" value="KAJ6257379.1"/>
    <property type="molecule type" value="Genomic_DNA"/>
</dbReference>
<organism evidence="1 2">
    <name type="scientific">Drechslerella dactyloides</name>
    <name type="common">Nematode-trapping fungus</name>
    <name type="synonym">Arthrobotrys dactyloides</name>
    <dbReference type="NCBI Taxonomy" id="74499"/>
    <lineage>
        <taxon>Eukaryota</taxon>
        <taxon>Fungi</taxon>
        <taxon>Dikarya</taxon>
        <taxon>Ascomycota</taxon>
        <taxon>Pezizomycotina</taxon>
        <taxon>Orbiliomycetes</taxon>
        <taxon>Orbiliales</taxon>
        <taxon>Orbiliaceae</taxon>
        <taxon>Drechslerella</taxon>
    </lineage>
</organism>
<proteinExistence type="predicted"/>
<protein>
    <submittedName>
        <fullName evidence="1">Uncharacterized protein</fullName>
    </submittedName>
</protein>